<dbReference type="InterPro" id="IPR041228">
    <property type="entry name" value="Dynein_C"/>
</dbReference>
<dbReference type="OrthoDB" id="447173at2759"/>
<protein>
    <submittedName>
        <fullName evidence="2">Dynein heavy chain 6, axonemal-like</fullName>
    </submittedName>
</protein>
<dbReference type="AlphaFoldDB" id="A0A6S7KLY3"/>
<comment type="caution">
    <text evidence="2">The sequence shown here is derived from an EMBL/GenBank/DDBJ whole genome shotgun (WGS) entry which is preliminary data.</text>
</comment>
<dbReference type="Proteomes" id="UP001152795">
    <property type="component" value="Unassembled WGS sequence"/>
</dbReference>
<organism evidence="2 3">
    <name type="scientific">Paramuricea clavata</name>
    <name type="common">Red gorgonian</name>
    <name type="synonym">Violescent sea-whip</name>
    <dbReference type="NCBI Taxonomy" id="317549"/>
    <lineage>
        <taxon>Eukaryota</taxon>
        <taxon>Metazoa</taxon>
        <taxon>Cnidaria</taxon>
        <taxon>Anthozoa</taxon>
        <taxon>Octocorallia</taxon>
        <taxon>Malacalcyonacea</taxon>
        <taxon>Plexauridae</taxon>
        <taxon>Paramuricea</taxon>
    </lineage>
</organism>
<name>A0A6S7KLY3_PARCT</name>
<evidence type="ECO:0000313" key="2">
    <source>
        <dbReference type="EMBL" id="CAB4029163.1"/>
    </source>
</evidence>
<proteinExistence type="predicted"/>
<sequence length="236" mass="27472">MAASINLEGFDDLLENALKKVDHRFHCEKQTQEEKQKFESDVLEKLPEDYLYEVNECLDAVPTIPRPQARPKDEDREDVALRCSWDYFDNASYVEFHLRWFRDSSDVSHAFEHKFNGTAAQTNYENLYEHKSYTDRRTGLQNPSGYEWNKKAFCKVRGRFHGNKEWSMWKSSETIFTGIVSTEGYSPDTNLIPYECPVYSTPVRGNSFILAIHLPSAHPSQYWVTRGVALVTQLPE</sequence>
<evidence type="ECO:0000313" key="3">
    <source>
        <dbReference type="Proteomes" id="UP001152795"/>
    </source>
</evidence>
<evidence type="ECO:0000259" key="1">
    <source>
        <dbReference type="Pfam" id="PF18199"/>
    </source>
</evidence>
<accession>A0A6S7KLY3</accession>
<dbReference type="EMBL" id="CACRXK020015986">
    <property type="protein sequence ID" value="CAB4029163.1"/>
    <property type="molecule type" value="Genomic_DNA"/>
</dbReference>
<reference evidence="2" key="1">
    <citation type="submission" date="2020-04" db="EMBL/GenBank/DDBJ databases">
        <authorList>
            <person name="Alioto T."/>
            <person name="Alioto T."/>
            <person name="Gomez Garrido J."/>
        </authorList>
    </citation>
    <scope>NUCLEOTIDE SEQUENCE</scope>
    <source>
        <strain evidence="2">A484AB</strain>
    </source>
</reference>
<gene>
    <name evidence="2" type="ORF">PACLA_8A042499</name>
</gene>
<keyword evidence="3" id="KW-1185">Reference proteome</keyword>
<dbReference type="InterPro" id="IPR043160">
    <property type="entry name" value="Dynein_C_barrel"/>
</dbReference>
<feature type="domain" description="Dynein heavy chain C-terminal" evidence="1">
    <location>
        <begin position="190"/>
        <end position="231"/>
    </location>
</feature>
<dbReference type="Gene3D" id="3.10.490.20">
    <property type="match status" value="1"/>
</dbReference>
<dbReference type="Pfam" id="PF18199">
    <property type="entry name" value="Dynein_C"/>
    <property type="match status" value="1"/>
</dbReference>